<protein>
    <recommendedName>
        <fullName evidence="9">Transcriptional regulatory protein</fullName>
    </recommendedName>
</protein>
<evidence type="ECO:0000256" key="9">
    <source>
        <dbReference type="PIRNR" id="PIRNR006171"/>
    </source>
</evidence>
<comment type="caution">
    <text evidence="12">The sequence shown here is derived from an EMBL/GenBank/DDBJ whole genome shotgun (WGS) entry which is preliminary data.</text>
</comment>
<evidence type="ECO:0000256" key="6">
    <source>
        <dbReference type="ARBA" id="ARBA00023125"/>
    </source>
</evidence>
<keyword evidence="13" id="KW-1185">Reference proteome</keyword>
<dbReference type="RefSeq" id="WP_380702719.1">
    <property type="nucleotide sequence ID" value="NZ_JBHSAP010000007.1"/>
</dbReference>
<reference evidence="13" key="1">
    <citation type="journal article" date="2019" name="Int. J. Syst. Evol. Microbiol.">
        <title>The Global Catalogue of Microorganisms (GCM) 10K type strain sequencing project: providing services to taxonomists for standard genome sequencing and annotation.</title>
        <authorList>
            <consortium name="The Broad Institute Genomics Platform"/>
            <consortium name="The Broad Institute Genome Sequencing Center for Infectious Disease"/>
            <person name="Wu L."/>
            <person name="Ma J."/>
        </authorList>
    </citation>
    <scope>NUCLEOTIDE SEQUENCE [LARGE SCALE GENOMIC DNA]</scope>
    <source>
        <strain evidence="13">IBRC-M 10813</strain>
    </source>
</reference>
<evidence type="ECO:0000256" key="1">
    <source>
        <dbReference type="ARBA" id="ARBA00004496"/>
    </source>
</evidence>
<dbReference type="SUPFAM" id="SSF52172">
    <property type="entry name" value="CheY-like"/>
    <property type="match status" value="1"/>
</dbReference>
<sequence length="235" mass="26862">MDGPLEVLIVEDDQRIAEINRRFTERVEGFTVAGTAHNGEEAREWLEVLQPQLVLLDIYLPDMKGIDLIWHIRRYYKNTDIILITAAGETDVVQEAMRGGVIDYIVKPIAFDRFRRSLDNYRDYRRQLERSDRMDQGQIDRLWTRANEGAASMLSKDPELMPKGIDPITLKKVTEVFEEAGEGGLTAEEVGKEIGASRSTARRYLEYLVSCQSLKADVSYGAVGRPERRYFSQGN</sequence>
<keyword evidence="4 9" id="KW-0902">Two-component regulatory system</keyword>
<dbReference type="InterPro" id="IPR011006">
    <property type="entry name" value="CheY-like_superfamily"/>
</dbReference>
<evidence type="ECO:0000259" key="11">
    <source>
        <dbReference type="PROSITE" id="PS50110"/>
    </source>
</evidence>
<dbReference type="Pfam" id="PF20714">
    <property type="entry name" value="HTH_64"/>
    <property type="match status" value="1"/>
</dbReference>
<organism evidence="12 13">
    <name type="scientific">Salinithrix halophila</name>
    <dbReference type="NCBI Taxonomy" id="1485204"/>
    <lineage>
        <taxon>Bacteria</taxon>
        <taxon>Bacillati</taxon>
        <taxon>Bacillota</taxon>
        <taxon>Bacilli</taxon>
        <taxon>Bacillales</taxon>
        <taxon>Thermoactinomycetaceae</taxon>
        <taxon>Salinithrix</taxon>
    </lineage>
</organism>
<dbReference type="SMART" id="SM00448">
    <property type="entry name" value="REC"/>
    <property type="match status" value="1"/>
</dbReference>
<keyword evidence="6 9" id="KW-0238">DNA-binding</keyword>
<evidence type="ECO:0000313" key="13">
    <source>
        <dbReference type="Proteomes" id="UP001595843"/>
    </source>
</evidence>
<dbReference type="InterPro" id="IPR048714">
    <property type="entry name" value="DpiA-like_HTH"/>
</dbReference>
<evidence type="ECO:0000256" key="7">
    <source>
        <dbReference type="ARBA" id="ARBA00023159"/>
    </source>
</evidence>
<dbReference type="InterPro" id="IPR024187">
    <property type="entry name" value="Sig_transdc_resp-reg_cit/mal"/>
</dbReference>
<dbReference type="Pfam" id="PF00072">
    <property type="entry name" value="Response_reg"/>
    <property type="match status" value="1"/>
</dbReference>
<evidence type="ECO:0000313" key="12">
    <source>
        <dbReference type="EMBL" id="MFC4076140.1"/>
    </source>
</evidence>
<dbReference type="PROSITE" id="PS50110">
    <property type="entry name" value="RESPONSE_REGULATORY"/>
    <property type="match status" value="1"/>
</dbReference>
<dbReference type="EMBL" id="JBHSAP010000007">
    <property type="protein sequence ID" value="MFC4076140.1"/>
    <property type="molecule type" value="Genomic_DNA"/>
</dbReference>
<keyword evidence="7 9" id="KW-0010">Activator</keyword>
<proteinExistence type="predicted"/>
<evidence type="ECO:0000256" key="2">
    <source>
        <dbReference type="ARBA" id="ARBA00022490"/>
    </source>
</evidence>
<evidence type="ECO:0000256" key="10">
    <source>
        <dbReference type="PROSITE-ProRule" id="PRU00169"/>
    </source>
</evidence>
<dbReference type="CDD" id="cd19925">
    <property type="entry name" value="REC_citrate_TCS"/>
    <property type="match status" value="1"/>
</dbReference>
<accession>A0ABV8JCW8</accession>
<dbReference type="PIRSF" id="PIRSF006171">
    <property type="entry name" value="RR_citrat_malat"/>
    <property type="match status" value="1"/>
</dbReference>
<dbReference type="Gene3D" id="3.40.50.2300">
    <property type="match status" value="1"/>
</dbReference>
<gene>
    <name evidence="12" type="ORF">ACFOUO_04880</name>
</gene>
<comment type="subcellular location">
    <subcellularLocation>
        <location evidence="1 9">Cytoplasm</location>
    </subcellularLocation>
</comment>
<dbReference type="Proteomes" id="UP001595843">
    <property type="component" value="Unassembled WGS sequence"/>
</dbReference>
<feature type="modified residue" description="4-aspartylphosphate" evidence="10">
    <location>
        <position position="57"/>
    </location>
</feature>
<dbReference type="InterPro" id="IPR001789">
    <property type="entry name" value="Sig_transdc_resp-reg_receiver"/>
</dbReference>
<keyword evidence="2 9" id="KW-0963">Cytoplasm</keyword>
<evidence type="ECO:0000256" key="3">
    <source>
        <dbReference type="ARBA" id="ARBA00022553"/>
    </source>
</evidence>
<evidence type="ECO:0000256" key="5">
    <source>
        <dbReference type="ARBA" id="ARBA00023015"/>
    </source>
</evidence>
<dbReference type="PANTHER" id="PTHR45526:SF6">
    <property type="entry name" value="TRANSCRIPTIONAL REGULATORY PROTEIN CITT"/>
    <property type="match status" value="1"/>
</dbReference>
<keyword evidence="5 9" id="KW-0805">Transcription regulation</keyword>
<feature type="domain" description="Response regulatory" evidence="11">
    <location>
        <begin position="6"/>
        <end position="122"/>
    </location>
</feature>
<evidence type="ECO:0000256" key="8">
    <source>
        <dbReference type="ARBA" id="ARBA00023163"/>
    </source>
</evidence>
<name>A0ABV8JCW8_9BACL</name>
<dbReference type="PANTHER" id="PTHR45526">
    <property type="entry name" value="TRANSCRIPTIONAL REGULATORY PROTEIN DPIA"/>
    <property type="match status" value="1"/>
</dbReference>
<evidence type="ECO:0000256" key="4">
    <source>
        <dbReference type="ARBA" id="ARBA00023012"/>
    </source>
</evidence>
<keyword evidence="3 10" id="KW-0597">Phosphoprotein</keyword>
<dbReference type="InterPro" id="IPR051271">
    <property type="entry name" value="2C-system_Tx_regulators"/>
</dbReference>
<keyword evidence="8 9" id="KW-0804">Transcription</keyword>